<dbReference type="CDD" id="cd07938">
    <property type="entry name" value="DRE_TIM_HMGL"/>
    <property type="match status" value="1"/>
</dbReference>
<organism evidence="5 6">
    <name type="scientific">Pseudonocardia parietis</name>
    <dbReference type="NCBI Taxonomy" id="570936"/>
    <lineage>
        <taxon>Bacteria</taxon>
        <taxon>Bacillati</taxon>
        <taxon>Actinomycetota</taxon>
        <taxon>Actinomycetes</taxon>
        <taxon>Pseudonocardiales</taxon>
        <taxon>Pseudonocardiaceae</taxon>
        <taxon>Pseudonocardia</taxon>
    </lineage>
</organism>
<comment type="similarity">
    <text evidence="1">Belongs to the HMG-CoA lyase family.</text>
</comment>
<keyword evidence="2" id="KW-0479">Metal-binding</keyword>
<dbReference type="InterPro" id="IPR013785">
    <property type="entry name" value="Aldolase_TIM"/>
</dbReference>
<evidence type="ECO:0000256" key="2">
    <source>
        <dbReference type="ARBA" id="ARBA00022723"/>
    </source>
</evidence>
<dbReference type="PANTHER" id="PTHR42738:SF7">
    <property type="entry name" value="HYDROXYMETHYLGLUTARYL-COA LYASE"/>
    <property type="match status" value="1"/>
</dbReference>
<feature type="domain" description="Pyruvate carboxyltransferase" evidence="4">
    <location>
        <begin position="3"/>
        <end position="266"/>
    </location>
</feature>
<dbReference type="InterPro" id="IPR000891">
    <property type="entry name" value="PYR_CT"/>
</dbReference>
<dbReference type="EC" id="4.1.3.4" evidence="5"/>
<keyword evidence="6" id="KW-1185">Reference proteome</keyword>
<dbReference type="RefSeq" id="WP_210025490.1">
    <property type="nucleotide sequence ID" value="NZ_JAGINU010000001.1"/>
</dbReference>
<dbReference type="Proteomes" id="UP001519295">
    <property type="component" value="Unassembled WGS sequence"/>
</dbReference>
<dbReference type="EC" id="4.1.3.46" evidence="5"/>
<proteinExistence type="inferred from homology"/>
<gene>
    <name evidence="5" type="ORF">JOF36_001302</name>
</gene>
<comment type="caution">
    <text evidence="5">The sequence shown here is derived from an EMBL/GenBank/DDBJ whole genome shotgun (WGS) entry which is preliminary data.</text>
</comment>
<dbReference type="Gene3D" id="3.20.20.70">
    <property type="entry name" value="Aldolase class I"/>
    <property type="match status" value="1"/>
</dbReference>
<evidence type="ECO:0000313" key="5">
    <source>
        <dbReference type="EMBL" id="MBP2365606.1"/>
    </source>
</evidence>
<dbReference type="Pfam" id="PF00682">
    <property type="entry name" value="HMGL-like"/>
    <property type="match status" value="1"/>
</dbReference>
<evidence type="ECO:0000313" key="6">
    <source>
        <dbReference type="Proteomes" id="UP001519295"/>
    </source>
</evidence>
<dbReference type="SUPFAM" id="SSF51569">
    <property type="entry name" value="Aldolase"/>
    <property type="match status" value="1"/>
</dbReference>
<dbReference type="GO" id="GO:0044101">
    <property type="term" value="F:(3R)-citramalyl-CoA lyase activity"/>
    <property type="evidence" value="ECO:0007669"/>
    <property type="project" value="UniProtKB-EC"/>
</dbReference>
<reference evidence="5 6" key="1">
    <citation type="submission" date="2021-03" db="EMBL/GenBank/DDBJ databases">
        <title>Sequencing the genomes of 1000 actinobacteria strains.</title>
        <authorList>
            <person name="Klenk H.-P."/>
        </authorList>
    </citation>
    <scope>NUCLEOTIDE SEQUENCE [LARGE SCALE GENOMIC DNA]</scope>
    <source>
        <strain evidence="5 6">DSM 45256</strain>
    </source>
</reference>
<dbReference type="NCBIfam" id="NF004283">
    <property type="entry name" value="PRK05692.1"/>
    <property type="match status" value="1"/>
</dbReference>
<name>A0ABS4VPA2_9PSEU</name>
<evidence type="ECO:0000259" key="4">
    <source>
        <dbReference type="PROSITE" id="PS50991"/>
    </source>
</evidence>
<dbReference type="InterPro" id="IPR043594">
    <property type="entry name" value="HMGL"/>
</dbReference>
<evidence type="ECO:0000256" key="3">
    <source>
        <dbReference type="ARBA" id="ARBA00023239"/>
    </source>
</evidence>
<protein>
    <submittedName>
        <fullName evidence="5">Hydroxymethylglutaryl-CoA lyase/(R)-citramalyl-CoA lyase</fullName>
        <ecNumber evidence="5">4.1.3.4</ecNumber>
        <ecNumber evidence="5">4.1.3.46</ecNumber>
    </submittedName>
</protein>
<keyword evidence="3 5" id="KW-0456">Lyase</keyword>
<evidence type="ECO:0000256" key="1">
    <source>
        <dbReference type="ARBA" id="ARBA00009405"/>
    </source>
</evidence>
<accession>A0ABS4VPA2</accession>
<dbReference type="PANTHER" id="PTHR42738">
    <property type="entry name" value="HYDROXYMETHYLGLUTARYL-COA LYASE"/>
    <property type="match status" value="1"/>
</dbReference>
<sequence length="295" mass="31087">MAVALCEVGPRDGLQNEPEVLAPALRAELANRMARTGVPRVEAASFVNPERVPQMAGAEDVLAAVQPSPTLSRAALVLNERGYQRLRETSCEEVHIAFCVTETFNRRNQGHSVAESLAQAGAIVADAHEDGRRATVTLAASFGCPFEGAVDPAIVLGLAEQLTTADEIVFADTIGVGVPRQVRALLGGARHLGTPLGLHLHNTRNTGYANAYTALDEGVALLDASVGGIGGCPFAPRATGNIATEDLLYLLDHEGVDTGVDLDEVIRVAEWLETVLGRQLPGQLYRAGSFPPALS</sequence>
<dbReference type="EMBL" id="JAGINU010000001">
    <property type="protein sequence ID" value="MBP2365606.1"/>
    <property type="molecule type" value="Genomic_DNA"/>
</dbReference>
<dbReference type="GO" id="GO:0004419">
    <property type="term" value="F:hydroxymethylglutaryl-CoA lyase activity"/>
    <property type="evidence" value="ECO:0007669"/>
    <property type="project" value="UniProtKB-EC"/>
</dbReference>
<dbReference type="PROSITE" id="PS50991">
    <property type="entry name" value="PYR_CT"/>
    <property type="match status" value="1"/>
</dbReference>